<gene>
    <name evidence="3" type="ORF">AC579_1631</name>
</gene>
<name>A0A139HZX0_9PEZI</name>
<feature type="compositionally biased region" description="Basic residues" evidence="2">
    <location>
        <begin position="1"/>
        <end position="10"/>
    </location>
</feature>
<feature type="compositionally biased region" description="Basic and acidic residues" evidence="2">
    <location>
        <begin position="92"/>
        <end position="106"/>
    </location>
</feature>
<dbReference type="EMBL" id="LFZO01000516">
    <property type="protein sequence ID" value="KXT07892.1"/>
    <property type="molecule type" value="Genomic_DNA"/>
</dbReference>
<sequence length="738" mass="83656">MAPAKPRRNGALKSVLQDKRPQPETMQRRLPKVARRDPYEMDDSPEKPMAVRKRVVMPGAEISPLKKRTAGFKREAAAQSSADAEEVVPMNRPEEIMTSKAEREALLKTPRGCAPRDREPRSDARAPDVLGPEQLEGDDASSDGLFVGQHDTKGGRKVADAESVRPSEQQVAPQRKRGGPRKKPHRTEGKLGLQLDDIIAENEPSSAKRRSTSLTMKEKLSKVSKDPNPPIPPIERIGNSEVVFPEEEDQPVADNSTQLGDEDANSGFAKAESTRARAKGKLPSKVRYIKGPDERPLSSDEGQSSVTEDEAANARFLGQWPVLKKMFSVVRNRSRRSKNGKNRDTGNVNIEDDVAEALDACWQAKRGLKRLRDTVHDTARNHDTPRELKHLMEKINILCGKDPRSQADLSNENMAMCIYIHLIDRLVDLLRHMLFCYYEIDQGESVLASDMSLEHTRTCTQTMNMILEVGRGAKKYKLTSAAKRLKKSVERDTLLPLSRVAKSFAACVTNIARQQQLQEAQAQEREQREQYLLERQREREERRERDQYEDLRKKWGILHSERRRAEGGCLTVAKQRHLQYKESEPEFDQNGNLFERVEVFRSRAPGPSPAAIAQIRAGKTFRPWSNEALLALVEGLKRWSNDEEMVFTRIIREHCRRGGLLVDRNVTEIVVAAADLKELLSRSQEQSDGYVQEWVRKIPLWTEPRSLLKPIGQENGEEEDADDSDEEEAEAEEEDLGE</sequence>
<proteinExistence type="predicted"/>
<feature type="compositionally biased region" description="Basic and acidic residues" evidence="2">
    <location>
        <begin position="114"/>
        <end position="126"/>
    </location>
</feature>
<reference evidence="3 4" key="1">
    <citation type="submission" date="2015-07" db="EMBL/GenBank/DDBJ databases">
        <title>Comparative genomics of the Sigatoka disease complex on banana suggests a link between parallel evolutionary changes in Pseudocercospora fijiensis and Pseudocercospora eumusae and increased virulence on the banana host.</title>
        <authorList>
            <person name="Chang T.-C."/>
            <person name="Salvucci A."/>
            <person name="Crous P.W."/>
            <person name="Stergiopoulos I."/>
        </authorList>
    </citation>
    <scope>NUCLEOTIDE SEQUENCE [LARGE SCALE GENOMIC DNA]</scope>
    <source>
        <strain evidence="3 4">CBS 116634</strain>
    </source>
</reference>
<accession>A0A139HZX0</accession>
<evidence type="ECO:0000313" key="3">
    <source>
        <dbReference type="EMBL" id="KXT07892.1"/>
    </source>
</evidence>
<feature type="compositionally biased region" description="Basic residues" evidence="2">
    <location>
        <begin position="174"/>
        <end position="185"/>
    </location>
</feature>
<feature type="coiled-coil region" evidence="1">
    <location>
        <begin position="514"/>
        <end position="541"/>
    </location>
</feature>
<protein>
    <submittedName>
        <fullName evidence="3">Uncharacterized protein</fullName>
    </submittedName>
</protein>
<keyword evidence="4" id="KW-1185">Reference proteome</keyword>
<evidence type="ECO:0000313" key="4">
    <source>
        <dbReference type="Proteomes" id="UP000073492"/>
    </source>
</evidence>
<feature type="compositionally biased region" description="Basic and acidic residues" evidence="2">
    <location>
        <begin position="150"/>
        <end position="165"/>
    </location>
</feature>
<evidence type="ECO:0000256" key="2">
    <source>
        <dbReference type="SAM" id="MobiDB-lite"/>
    </source>
</evidence>
<feature type="compositionally biased region" description="Acidic residues" evidence="2">
    <location>
        <begin position="715"/>
        <end position="738"/>
    </location>
</feature>
<dbReference type="AlphaFoldDB" id="A0A139HZX0"/>
<feature type="region of interest" description="Disordered" evidence="2">
    <location>
        <begin position="1"/>
        <end position="309"/>
    </location>
</feature>
<organism evidence="3 4">
    <name type="scientific">Pseudocercospora musae</name>
    <dbReference type="NCBI Taxonomy" id="113226"/>
    <lineage>
        <taxon>Eukaryota</taxon>
        <taxon>Fungi</taxon>
        <taxon>Dikarya</taxon>
        <taxon>Ascomycota</taxon>
        <taxon>Pezizomycotina</taxon>
        <taxon>Dothideomycetes</taxon>
        <taxon>Dothideomycetidae</taxon>
        <taxon>Mycosphaerellales</taxon>
        <taxon>Mycosphaerellaceae</taxon>
        <taxon>Pseudocercospora</taxon>
    </lineage>
</organism>
<evidence type="ECO:0000256" key="1">
    <source>
        <dbReference type="SAM" id="Coils"/>
    </source>
</evidence>
<dbReference type="STRING" id="113226.A0A139HZX0"/>
<dbReference type="Proteomes" id="UP000073492">
    <property type="component" value="Unassembled WGS sequence"/>
</dbReference>
<feature type="region of interest" description="Disordered" evidence="2">
    <location>
        <begin position="707"/>
        <end position="738"/>
    </location>
</feature>
<dbReference type="OrthoDB" id="3939134at2759"/>
<feature type="compositionally biased region" description="Basic residues" evidence="2">
    <location>
        <begin position="276"/>
        <end position="288"/>
    </location>
</feature>
<keyword evidence="1" id="KW-0175">Coiled coil</keyword>
<feature type="compositionally biased region" description="Basic and acidic residues" evidence="2">
    <location>
        <begin position="216"/>
        <end position="225"/>
    </location>
</feature>
<comment type="caution">
    <text evidence="3">The sequence shown here is derived from an EMBL/GenBank/DDBJ whole genome shotgun (WGS) entry which is preliminary data.</text>
</comment>